<organism evidence="2 3">
    <name type="scientific">Allacma fusca</name>
    <dbReference type="NCBI Taxonomy" id="39272"/>
    <lineage>
        <taxon>Eukaryota</taxon>
        <taxon>Metazoa</taxon>
        <taxon>Ecdysozoa</taxon>
        <taxon>Arthropoda</taxon>
        <taxon>Hexapoda</taxon>
        <taxon>Collembola</taxon>
        <taxon>Symphypleona</taxon>
        <taxon>Sminthuridae</taxon>
        <taxon>Allacma</taxon>
    </lineage>
</organism>
<keyword evidence="1" id="KW-1133">Transmembrane helix</keyword>
<dbReference type="Proteomes" id="UP000708208">
    <property type="component" value="Unassembled WGS sequence"/>
</dbReference>
<dbReference type="EMBL" id="CAJVCH010338681">
    <property type="protein sequence ID" value="CAG7815197.1"/>
    <property type="molecule type" value="Genomic_DNA"/>
</dbReference>
<sequence length="77" mass="8420">MVTNIFGRTPEEAAAIVSINGGFNLGTRLIFPIFSDYLAGAYWAFVIAMWILTACYGVGFGTIPAFLTDRFGPQYTD</sequence>
<dbReference type="AlphaFoldDB" id="A0A8J2KEY7"/>
<keyword evidence="3" id="KW-1185">Reference proteome</keyword>
<protein>
    <submittedName>
        <fullName evidence="2">Uncharacterized protein</fullName>
    </submittedName>
</protein>
<feature type="transmembrane region" description="Helical" evidence="1">
    <location>
        <begin position="41"/>
        <end position="67"/>
    </location>
</feature>
<keyword evidence="1" id="KW-0812">Transmembrane</keyword>
<accession>A0A8J2KEY7</accession>
<dbReference type="OrthoDB" id="410267at2759"/>
<reference evidence="2" key="1">
    <citation type="submission" date="2021-06" db="EMBL/GenBank/DDBJ databases">
        <authorList>
            <person name="Hodson N. C."/>
            <person name="Mongue J. A."/>
            <person name="Jaron S. K."/>
        </authorList>
    </citation>
    <scope>NUCLEOTIDE SEQUENCE</scope>
</reference>
<gene>
    <name evidence="2" type="ORF">AFUS01_LOCUS25895</name>
</gene>
<keyword evidence="1" id="KW-0472">Membrane</keyword>
<evidence type="ECO:0000313" key="3">
    <source>
        <dbReference type="Proteomes" id="UP000708208"/>
    </source>
</evidence>
<evidence type="ECO:0000313" key="2">
    <source>
        <dbReference type="EMBL" id="CAG7815197.1"/>
    </source>
</evidence>
<name>A0A8J2KEY7_9HEXA</name>
<proteinExistence type="predicted"/>
<evidence type="ECO:0000256" key="1">
    <source>
        <dbReference type="SAM" id="Phobius"/>
    </source>
</evidence>
<comment type="caution">
    <text evidence="2">The sequence shown here is derived from an EMBL/GenBank/DDBJ whole genome shotgun (WGS) entry which is preliminary data.</text>
</comment>